<dbReference type="EMBL" id="CM045767">
    <property type="protein sequence ID" value="KAI7996783.1"/>
    <property type="molecule type" value="Genomic_DNA"/>
</dbReference>
<keyword evidence="2" id="KW-1185">Reference proteome</keyword>
<accession>A0ACC0G846</accession>
<protein>
    <submittedName>
        <fullName evidence="1">Uncharacterized protein</fullName>
    </submittedName>
</protein>
<evidence type="ECO:0000313" key="2">
    <source>
        <dbReference type="Proteomes" id="UP001060215"/>
    </source>
</evidence>
<name>A0ACC0G846_9ERIC</name>
<organism evidence="1 2">
    <name type="scientific">Camellia lanceoleosa</name>
    <dbReference type="NCBI Taxonomy" id="1840588"/>
    <lineage>
        <taxon>Eukaryota</taxon>
        <taxon>Viridiplantae</taxon>
        <taxon>Streptophyta</taxon>
        <taxon>Embryophyta</taxon>
        <taxon>Tracheophyta</taxon>
        <taxon>Spermatophyta</taxon>
        <taxon>Magnoliopsida</taxon>
        <taxon>eudicotyledons</taxon>
        <taxon>Gunneridae</taxon>
        <taxon>Pentapetalae</taxon>
        <taxon>asterids</taxon>
        <taxon>Ericales</taxon>
        <taxon>Theaceae</taxon>
        <taxon>Camellia</taxon>
    </lineage>
</organism>
<reference evidence="1 2" key="1">
    <citation type="journal article" date="2022" name="Plant J.">
        <title>Chromosome-level genome of Camellia lanceoleosa provides a valuable resource for understanding genome evolution and self-incompatibility.</title>
        <authorList>
            <person name="Gong W."/>
            <person name="Xiao S."/>
            <person name="Wang L."/>
            <person name="Liao Z."/>
            <person name="Chang Y."/>
            <person name="Mo W."/>
            <person name="Hu G."/>
            <person name="Li W."/>
            <person name="Zhao G."/>
            <person name="Zhu H."/>
            <person name="Hu X."/>
            <person name="Ji K."/>
            <person name="Xiang X."/>
            <person name="Song Q."/>
            <person name="Yuan D."/>
            <person name="Jin S."/>
            <person name="Zhang L."/>
        </authorList>
    </citation>
    <scope>NUCLEOTIDE SEQUENCE [LARGE SCALE GENOMIC DNA]</scope>
    <source>
        <strain evidence="1">SQ_2022a</strain>
    </source>
</reference>
<proteinExistence type="predicted"/>
<dbReference type="Proteomes" id="UP001060215">
    <property type="component" value="Chromosome 10"/>
</dbReference>
<sequence>MCRHRRQSTHIAKSKIRLKTAFTNHEQESERSKPTQIRVADQKSIPKHNNLNLFHSGSQIDFKVSQKAAKLVRSWVTDDFKFRSRSPGSSSKVATFKPDAN</sequence>
<comment type="caution">
    <text evidence="1">The sequence shown here is derived from an EMBL/GenBank/DDBJ whole genome shotgun (WGS) entry which is preliminary data.</text>
</comment>
<gene>
    <name evidence="1" type="ORF">LOK49_LG10G01208</name>
</gene>
<evidence type="ECO:0000313" key="1">
    <source>
        <dbReference type="EMBL" id="KAI7996783.1"/>
    </source>
</evidence>